<evidence type="ECO:0000313" key="4">
    <source>
        <dbReference type="RefSeq" id="XP_021104201.1"/>
    </source>
</evidence>
<dbReference type="GO" id="GO:0006355">
    <property type="term" value="P:regulation of DNA-templated transcription"/>
    <property type="evidence" value="ECO:0007669"/>
    <property type="project" value="InterPro"/>
</dbReference>
<accession>A0AAX6S400</accession>
<name>A0AAX6S400_HETGA</name>
<dbReference type="SMART" id="SM00349">
    <property type="entry name" value="KRAB"/>
    <property type="match status" value="1"/>
</dbReference>
<sequence>MLAFPPSVVSTACGLYREDPGRPSILAMEAVTFEDVAVNFTVEEWALLNPSQKKLYRDVMEETFRNMAAIGRAWDNQEVEEECKNSWRYLSEKKKKMCHLISQKDE</sequence>
<dbReference type="Gene3D" id="6.10.140.140">
    <property type="match status" value="1"/>
</dbReference>
<dbReference type="GeneID" id="101704560"/>
<proteinExistence type="predicted"/>
<dbReference type="InterPro" id="IPR001909">
    <property type="entry name" value="KRAB"/>
</dbReference>
<dbReference type="Pfam" id="PF01352">
    <property type="entry name" value="KRAB"/>
    <property type="match status" value="1"/>
</dbReference>
<evidence type="ECO:0000313" key="3">
    <source>
        <dbReference type="RefSeq" id="XP_021104200.1"/>
    </source>
</evidence>
<evidence type="ECO:0000259" key="1">
    <source>
        <dbReference type="PROSITE" id="PS50805"/>
    </source>
</evidence>
<dbReference type="CDD" id="cd07765">
    <property type="entry name" value="KRAB_A-box"/>
    <property type="match status" value="1"/>
</dbReference>
<dbReference type="InterPro" id="IPR036051">
    <property type="entry name" value="KRAB_dom_sf"/>
</dbReference>
<reference evidence="3 4" key="1">
    <citation type="submission" date="2025-04" db="UniProtKB">
        <authorList>
            <consortium name="RefSeq"/>
        </authorList>
    </citation>
    <scope>IDENTIFICATION</scope>
</reference>
<keyword evidence="2" id="KW-1185">Reference proteome</keyword>
<protein>
    <submittedName>
        <fullName evidence="3 4">Zinc finger protein 124 isoform X2</fullName>
    </submittedName>
</protein>
<dbReference type="Proteomes" id="UP000694906">
    <property type="component" value="Unplaced"/>
</dbReference>
<dbReference type="RefSeq" id="XP_021104200.1">
    <property type="nucleotide sequence ID" value="XM_021248541.1"/>
</dbReference>
<dbReference type="RefSeq" id="XP_021104201.1">
    <property type="nucleotide sequence ID" value="XM_021248542.1"/>
</dbReference>
<evidence type="ECO:0000313" key="2">
    <source>
        <dbReference type="Proteomes" id="UP000694906"/>
    </source>
</evidence>
<dbReference type="PANTHER" id="PTHR23232">
    <property type="entry name" value="KRAB DOMAIN C2H2 ZINC FINGER"/>
    <property type="match status" value="1"/>
</dbReference>
<dbReference type="InterPro" id="IPR050169">
    <property type="entry name" value="Krueppel_C2H2_ZnF"/>
</dbReference>
<dbReference type="AlphaFoldDB" id="A0AAX6S400"/>
<feature type="domain" description="KRAB" evidence="1">
    <location>
        <begin position="31"/>
        <end position="106"/>
    </location>
</feature>
<organism evidence="2 4">
    <name type="scientific">Heterocephalus glaber</name>
    <name type="common">Naked mole rat</name>
    <dbReference type="NCBI Taxonomy" id="10181"/>
    <lineage>
        <taxon>Eukaryota</taxon>
        <taxon>Metazoa</taxon>
        <taxon>Chordata</taxon>
        <taxon>Craniata</taxon>
        <taxon>Vertebrata</taxon>
        <taxon>Euteleostomi</taxon>
        <taxon>Mammalia</taxon>
        <taxon>Eutheria</taxon>
        <taxon>Euarchontoglires</taxon>
        <taxon>Glires</taxon>
        <taxon>Rodentia</taxon>
        <taxon>Hystricomorpha</taxon>
        <taxon>Bathyergidae</taxon>
        <taxon>Heterocephalus</taxon>
    </lineage>
</organism>
<dbReference type="PROSITE" id="PS50805">
    <property type="entry name" value="KRAB"/>
    <property type="match status" value="1"/>
</dbReference>
<gene>
    <name evidence="3 4" type="primary">LOC101704560</name>
</gene>
<dbReference type="PANTHER" id="PTHR23232:SF158">
    <property type="entry name" value="KRAB DOMAIN-CONTAINING PROTEIN 5"/>
    <property type="match status" value="1"/>
</dbReference>
<dbReference type="SUPFAM" id="SSF109640">
    <property type="entry name" value="KRAB domain (Kruppel-associated box)"/>
    <property type="match status" value="1"/>
</dbReference>